<dbReference type="GO" id="GO:0046872">
    <property type="term" value="F:metal ion binding"/>
    <property type="evidence" value="ECO:0007669"/>
    <property type="project" value="UniProtKB-KW"/>
</dbReference>
<evidence type="ECO:0000256" key="2">
    <source>
        <dbReference type="ARBA" id="ARBA00008072"/>
    </source>
</evidence>
<dbReference type="GO" id="GO:0016491">
    <property type="term" value="F:oxidoreductase activity"/>
    <property type="evidence" value="ECO:0007669"/>
    <property type="project" value="UniProtKB-KW"/>
</dbReference>
<feature type="domain" description="Alcohol dehydrogenase-like C-terminal" evidence="6">
    <location>
        <begin position="198"/>
        <end position="323"/>
    </location>
</feature>
<dbReference type="InterPro" id="IPR036291">
    <property type="entry name" value="NAD(P)-bd_dom_sf"/>
</dbReference>
<keyword evidence="8" id="KW-1185">Reference proteome</keyword>
<sequence length="380" mass="40744">MGSTTATQNRALWLSSFDKPLELINLPIPDATVGSVVVQVLNTVIQPYAEDIHTGKLPVFNLALPLVPHPSHIGRVYAVGSDAVLAKPGDLVFFSGSIHGRDDPDVGIIQGHHGGEGDSGRKLMQGEWRDGALQQYQKVPLETIFVLDEQRLVKELGYTPADLHELSFYVIGVGAVCEAAKIEAGETIAIGPATGTFGGISCDVALARGANVLALGRSEEKLQRLEKQLGNHERFRYVVMTGDDAADTAAIRNATPDGRGIEVYNDWASGGLTGSPFFSAAIRAMRPSGRIVLSGGPAGDVRVPYALVMHLNLKIIGKIMVTRTGVDLTLKMANSGVLKLGKRGGSTHNIYGLEQHHEAFRHAKKNSGFRVYTDIAPNAW</sequence>
<dbReference type="Pfam" id="PF00107">
    <property type="entry name" value="ADH_zinc_N"/>
    <property type="match status" value="1"/>
</dbReference>
<evidence type="ECO:0000256" key="5">
    <source>
        <dbReference type="ARBA" id="ARBA00023002"/>
    </source>
</evidence>
<accession>A0A1Q5U2K5</accession>
<comment type="caution">
    <text evidence="7">The sequence shown here is derived from an EMBL/GenBank/DDBJ whole genome shotgun (WGS) entry which is preliminary data.</text>
</comment>
<keyword evidence="3" id="KW-0479">Metal-binding</keyword>
<dbReference type="Gene3D" id="3.90.180.10">
    <property type="entry name" value="Medium-chain alcohol dehydrogenases, catalytic domain"/>
    <property type="match status" value="1"/>
</dbReference>
<comment type="similarity">
    <text evidence="2">Belongs to the zinc-containing alcohol dehydrogenase family.</text>
</comment>
<dbReference type="SUPFAM" id="SSF51735">
    <property type="entry name" value="NAD(P)-binding Rossmann-fold domains"/>
    <property type="match status" value="1"/>
</dbReference>
<evidence type="ECO:0000256" key="3">
    <source>
        <dbReference type="ARBA" id="ARBA00022723"/>
    </source>
</evidence>
<dbReference type="PANTHER" id="PTHR43350">
    <property type="entry name" value="NAD-DEPENDENT ALCOHOL DEHYDROGENASE"/>
    <property type="match status" value="1"/>
</dbReference>
<protein>
    <recommendedName>
        <fullName evidence="6">Alcohol dehydrogenase-like C-terminal domain-containing protein</fullName>
    </recommendedName>
</protein>
<evidence type="ECO:0000313" key="7">
    <source>
        <dbReference type="EMBL" id="OKP06716.1"/>
    </source>
</evidence>
<dbReference type="Proteomes" id="UP000186955">
    <property type="component" value="Unassembled WGS sequence"/>
</dbReference>
<dbReference type="AlphaFoldDB" id="A0A1Q5U2K5"/>
<dbReference type="PANTHER" id="PTHR43350:SF17">
    <property type="entry name" value="NAD-DEPENDENT ALCOHOL DEHYDROGENASE"/>
    <property type="match status" value="1"/>
</dbReference>
<keyword evidence="5" id="KW-0560">Oxidoreductase</keyword>
<organism evidence="7 8">
    <name type="scientific">Penicillium subrubescens</name>
    <dbReference type="NCBI Taxonomy" id="1316194"/>
    <lineage>
        <taxon>Eukaryota</taxon>
        <taxon>Fungi</taxon>
        <taxon>Dikarya</taxon>
        <taxon>Ascomycota</taxon>
        <taxon>Pezizomycotina</taxon>
        <taxon>Eurotiomycetes</taxon>
        <taxon>Eurotiomycetidae</taxon>
        <taxon>Eurotiales</taxon>
        <taxon>Aspergillaceae</taxon>
        <taxon>Penicillium</taxon>
    </lineage>
</organism>
<gene>
    <name evidence="7" type="ORF">PENSUB_6212</name>
</gene>
<evidence type="ECO:0000259" key="6">
    <source>
        <dbReference type="Pfam" id="PF00107"/>
    </source>
</evidence>
<proteinExistence type="inferred from homology"/>
<reference evidence="7 8" key="1">
    <citation type="submission" date="2016-10" db="EMBL/GenBank/DDBJ databases">
        <title>Genome sequence of the ascomycete fungus Penicillium subrubescens.</title>
        <authorList>
            <person name="De Vries R.P."/>
            <person name="Peng M."/>
            <person name="Dilokpimol A."/>
            <person name="Hilden K."/>
            <person name="Makela M.R."/>
            <person name="Grigoriev I."/>
            <person name="Riley R."/>
            <person name="Granchi Z."/>
        </authorList>
    </citation>
    <scope>NUCLEOTIDE SEQUENCE [LARGE SCALE GENOMIC DNA]</scope>
    <source>
        <strain evidence="7 8">CBS 132785</strain>
    </source>
</reference>
<evidence type="ECO:0000256" key="1">
    <source>
        <dbReference type="ARBA" id="ARBA00001947"/>
    </source>
</evidence>
<evidence type="ECO:0000256" key="4">
    <source>
        <dbReference type="ARBA" id="ARBA00022833"/>
    </source>
</evidence>
<dbReference type="InterPro" id="IPR011032">
    <property type="entry name" value="GroES-like_sf"/>
</dbReference>
<dbReference type="STRING" id="1316194.A0A1Q5U2K5"/>
<dbReference type="EMBL" id="MNBE01000589">
    <property type="protein sequence ID" value="OKP06716.1"/>
    <property type="molecule type" value="Genomic_DNA"/>
</dbReference>
<name>A0A1Q5U2K5_9EURO</name>
<evidence type="ECO:0000313" key="8">
    <source>
        <dbReference type="Proteomes" id="UP000186955"/>
    </source>
</evidence>
<keyword evidence="4" id="KW-0862">Zinc</keyword>
<dbReference type="SUPFAM" id="SSF50129">
    <property type="entry name" value="GroES-like"/>
    <property type="match status" value="1"/>
</dbReference>
<comment type="cofactor">
    <cofactor evidence="1">
        <name>Zn(2+)</name>
        <dbReference type="ChEBI" id="CHEBI:29105"/>
    </cofactor>
</comment>
<dbReference type="InterPro" id="IPR013149">
    <property type="entry name" value="ADH-like_C"/>
</dbReference>
<dbReference type="Gene3D" id="3.40.50.720">
    <property type="entry name" value="NAD(P)-binding Rossmann-like Domain"/>
    <property type="match status" value="1"/>
</dbReference>
<dbReference type="OrthoDB" id="5407715at2759"/>
<dbReference type="CDD" id="cd05188">
    <property type="entry name" value="MDR"/>
    <property type="match status" value="1"/>
</dbReference>